<dbReference type="RefSeq" id="WP_004788760.1">
    <property type="nucleotide sequence ID" value="NZ_RQGE01000031.1"/>
</dbReference>
<dbReference type="EMBL" id="SORO01000001">
    <property type="protein sequence ID" value="TDY71435.1"/>
    <property type="molecule type" value="Genomic_DNA"/>
</dbReference>
<protein>
    <submittedName>
        <fullName evidence="1">Ligand-binding SRPBCC domain-containing protein</fullName>
    </submittedName>
</protein>
<evidence type="ECO:0000313" key="1">
    <source>
        <dbReference type="EMBL" id="TDY71435.1"/>
    </source>
</evidence>
<accession>A0A4R8MWK8</accession>
<comment type="caution">
    <text evidence="1">The sequence shown here is derived from an EMBL/GenBank/DDBJ whole genome shotgun (WGS) entry which is preliminary data.</text>
</comment>
<dbReference type="GeneID" id="79825750"/>
<dbReference type="Proteomes" id="UP000294684">
    <property type="component" value="Unassembled WGS sequence"/>
</dbReference>
<dbReference type="OrthoDB" id="9801773at2"/>
<sequence>MNTFIYRSKFPINKEKLFRFHEEPIGFQSLVGGIKGIEVLQAPKSLAIGEEVILNISILPFWKTIWIARHTAYEKNHFFVDNQEKGPFLKFQHTHLFLDGTDGENSCILSEEIKINFYLWPLSRIFIFPFLYLMFRKRHELTAKHFGVKSKLIFCRYS</sequence>
<keyword evidence="2" id="KW-1185">Reference proteome</keyword>
<dbReference type="AlphaFoldDB" id="A0A4R8MWK8"/>
<dbReference type="Gene3D" id="3.30.530.20">
    <property type="match status" value="1"/>
</dbReference>
<dbReference type="STRING" id="1193051.LEP1GSC017_3576"/>
<dbReference type="InterPro" id="IPR023393">
    <property type="entry name" value="START-like_dom_sf"/>
</dbReference>
<proteinExistence type="predicted"/>
<gene>
    <name evidence="1" type="ORF">CLV96_0397</name>
</gene>
<dbReference type="SUPFAM" id="SSF55961">
    <property type="entry name" value="Bet v1-like"/>
    <property type="match status" value="1"/>
</dbReference>
<evidence type="ECO:0000313" key="2">
    <source>
        <dbReference type="Proteomes" id="UP000294684"/>
    </source>
</evidence>
<organism evidence="1 2">
    <name type="scientific">Leptospira meyeri</name>
    <dbReference type="NCBI Taxonomy" id="29508"/>
    <lineage>
        <taxon>Bacteria</taxon>
        <taxon>Pseudomonadati</taxon>
        <taxon>Spirochaetota</taxon>
        <taxon>Spirochaetia</taxon>
        <taxon>Leptospirales</taxon>
        <taxon>Leptospiraceae</taxon>
        <taxon>Leptospira</taxon>
    </lineage>
</organism>
<reference evidence="1 2" key="1">
    <citation type="submission" date="2019-03" db="EMBL/GenBank/DDBJ databases">
        <title>Genomic Encyclopedia of Archaeal and Bacterial Type Strains, Phase II (KMG-II): from individual species to whole genera.</title>
        <authorList>
            <person name="Goeker M."/>
        </authorList>
    </citation>
    <scope>NUCLEOTIDE SEQUENCE [LARGE SCALE GENOMIC DNA]</scope>
    <source>
        <strain evidence="1 2">DSM 21537</strain>
    </source>
</reference>
<name>A0A4R8MWK8_LEPME</name>